<proteinExistence type="predicted"/>
<keyword evidence="4" id="KW-1185">Reference proteome</keyword>
<dbReference type="STRING" id="930990.A0A067MRB3"/>
<dbReference type="HOGENOM" id="CLU_084561_0_0_1"/>
<name>A0A067MRB3_BOTB1</name>
<evidence type="ECO:0000256" key="2">
    <source>
        <dbReference type="SAM" id="MobiDB-lite"/>
    </source>
</evidence>
<organism evidence="3 4">
    <name type="scientific">Botryobasidium botryosum (strain FD-172 SS1)</name>
    <dbReference type="NCBI Taxonomy" id="930990"/>
    <lineage>
        <taxon>Eukaryota</taxon>
        <taxon>Fungi</taxon>
        <taxon>Dikarya</taxon>
        <taxon>Basidiomycota</taxon>
        <taxon>Agaricomycotina</taxon>
        <taxon>Agaricomycetes</taxon>
        <taxon>Cantharellales</taxon>
        <taxon>Botryobasidiaceae</taxon>
        <taxon>Botryobasidium</taxon>
    </lineage>
</organism>
<sequence>MPVRRSQTLREMQTPRAPTSHAPKSSLSNFEELRTIREASASPAESLEDRLRRELFTKDKENEQLLDQVQQLQAQLAQRPPVQAIQELENEKKTLEMILLGTQRENQKMMAELERARKRERILESELSKLVGDNWQTTLELAPRLNTSTPPPATRNSTPIRTSAPPIPLPALSHSRTRSSSQSQSYSQGEPQPQSGSAAATDALRTQMEQVRLLILGMDKRLSEREERLDGVIEQATKEGKKAEQMKSEMGV</sequence>
<gene>
    <name evidence="3" type="ORF">BOTBODRAFT_29616</name>
</gene>
<feature type="region of interest" description="Disordered" evidence="2">
    <location>
        <begin position="1"/>
        <end position="29"/>
    </location>
</feature>
<keyword evidence="1" id="KW-0175">Coiled coil</keyword>
<protein>
    <submittedName>
        <fullName evidence="3">Uncharacterized protein</fullName>
    </submittedName>
</protein>
<dbReference type="EMBL" id="KL198022">
    <property type="protein sequence ID" value="KDQ18268.1"/>
    <property type="molecule type" value="Genomic_DNA"/>
</dbReference>
<reference evidence="4" key="1">
    <citation type="journal article" date="2014" name="Proc. Natl. Acad. Sci. U.S.A.">
        <title>Extensive sampling of basidiomycete genomes demonstrates inadequacy of the white-rot/brown-rot paradigm for wood decay fungi.</title>
        <authorList>
            <person name="Riley R."/>
            <person name="Salamov A.A."/>
            <person name="Brown D.W."/>
            <person name="Nagy L.G."/>
            <person name="Floudas D."/>
            <person name="Held B.W."/>
            <person name="Levasseur A."/>
            <person name="Lombard V."/>
            <person name="Morin E."/>
            <person name="Otillar R."/>
            <person name="Lindquist E.A."/>
            <person name="Sun H."/>
            <person name="LaButti K.M."/>
            <person name="Schmutz J."/>
            <person name="Jabbour D."/>
            <person name="Luo H."/>
            <person name="Baker S.E."/>
            <person name="Pisabarro A.G."/>
            <person name="Walton J.D."/>
            <person name="Blanchette R.A."/>
            <person name="Henrissat B."/>
            <person name="Martin F."/>
            <person name="Cullen D."/>
            <person name="Hibbett D.S."/>
            <person name="Grigoriev I.V."/>
        </authorList>
    </citation>
    <scope>NUCLEOTIDE SEQUENCE [LARGE SCALE GENOMIC DNA]</scope>
    <source>
        <strain evidence="4">FD-172 SS1</strain>
    </source>
</reference>
<dbReference type="InParanoid" id="A0A067MRB3"/>
<feature type="coiled-coil region" evidence="1">
    <location>
        <begin position="55"/>
        <end position="133"/>
    </location>
</feature>
<feature type="compositionally biased region" description="Polar residues" evidence="2">
    <location>
        <begin position="1"/>
        <end position="11"/>
    </location>
</feature>
<evidence type="ECO:0000313" key="4">
    <source>
        <dbReference type="Proteomes" id="UP000027195"/>
    </source>
</evidence>
<evidence type="ECO:0000256" key="1">
    <source>
        <dbReference type="SAM" id="Coils"/>
    </source>
</evidence>
<feature type="compositionally biased region" description="Low complexity" evidence="2">
    <location>
        <begin position="178"/>
        <end position="197"/>
    </location>
</feature>
<dbReference type="OrthoDB" id="3363533at2759"/>
<dbReference type="Proteomes" id="UP000027195">
    <property type="component" value="Unassembled WGS sequence"/>
</dbReference>
<evidence type="ECO:0000313" key="3">
    <source>
        <dbReference type="EMBL" id="KDQ18268.1"/>
    </source>
</evidence>
<feature type="region of interest" description="Disordered" evidence="2">
    <location>
        <begin position="141"/>
        <end position="204"/>
    </location>
</feature>
<dbReference type="AlphaFoldDB" id="A0A067MRB3"/>
<accession>A0A067MRB3</accession>